<feature type="non-terminal residue" evidence="1">
    <location>
        <position position="1"/>
    </location>
</feature>
<sequence length="110" mass="12617">FHISHSFEAFARPQVPDSRLEQFAHDPTRYGPKLRNTWMDKRAIDTKTMLSLCWNQALIAKLAAEAENIVQNTEDERFGSDAVDWKGLFRERLSKVALDVVTARPQEGET</sequence>
<dbReference type="EMBL" id="ML179203">
    <property type="protein sequence ID" value="THU95286.1"/>
    <property type="molecule type" value="Genomic_DNA"/>
</dbReference>
<name>A0A4S8LZV6_DENBC</name>
<protein>
    <submittedName>
        <fullName evidence="1">Uncharacterized protein</fullName>
    </submittedName>
</protein>
<organism evidence="1 2">
    <name type="scientific">Dendrothele bispora (strain CBS 962.96)</name>
    <dbReference type="NCBI Taxonomy" id="1314807"/>
    <lineage>
        <taxon>Eukaryota</taxon>
        <taxon>Fungi</taxon>
        <taxon>Dikarya</taxon>
        <taxon>Basidiomycota</taxon>
        <taxon>Agaricomycotina</taxon>
        <taxon>Agaricomycetes</taxon>
        <taxon>Agaricomycetidae</taxon>
        <taxon>Agaricales</taxon>
        <taxon>Agaricales incertae sedis</taxon>
        <taxon>Dendrothele</taxon>
    </lineage>
</organism>
<keyword evidence="2" id="KW-1185">Reference proteome</keyword>
<proteinExistence type="predicted"/>
<feature type="non-terminal residue" evidence="1">
    <location>
        <position position="110"/>
    </location>
</feature>
<dbReference type="Proteomes" id="UP000297245">
    <property type="component" value="Unassembled WGS sequence"/>
</dbReference>
<gene>
    <name evidence="1" type="ORF">K435DRAFT_612143</name>
</gene>
<evidence type="ECO:0000313" key="1">
    <source>
        <dbReference type="EMBL" id="THU95286.1"/>
    </source>
</evidence>
<evidence type="ECO:0000313" key="2">
    <source>
        <dbReference type="Proteomes" id="UP000297245"/>
    </source>
</evidence>
<dbReference type="OrthoDB" id="2895175at2759"/>
<accession>A0A4S8LZV6</accession>
<dbReference type="AlphaFoldDB" id="A0A4S8LZV6"/>
<reference evidence="1 2" key="1">
    <citation type="journal article" date="2019" name="Nat. Ecol. Evol.">
        <title>Megaphylogeny resolves global patterns of mushroom evolution.</title>
        <authorList>
            <person name="Varga T."/>
            <person name="Krizsan K."/>
            <person name="Foldi C."/>
            <person name="Dima B."/>
            <person name="Sanchez-Garcia M."/>
            <person name="Sanchez-Ramirez S."/>
            <person name="Szollosi G.J."/>
            <person name="Szarkandi J.G."/>
            <person name="Papp V."/>
            <person name="Albert L."/>
            <person name="Andreopoulos W."/>
            <person name="Angelini C."/>
            <person name="Antonin V."/>
            <person name="Barry K.W."/>
            <person name="Bougher N.L."/>
            <person name="Buchanan P."/>
            <person name="Buyck B."/>
            <person name="Bense V."/>
            <person name="Catcheside P."/>
            <person name="Chovatia M."/>
            <person name="Cooper J."/>
            <person name="Damon W."/>
            <person name="Desjardin D."/>
            <person name="Finy P."/>
            <person name="Geml J."/>
            <person name="Haridas S."/>
            <person name="Hughes K."/>
            <person name="Justo A."/>
            <person name="Karasinski D."/>
            <person name="Kautmanova I."/>
            <person name="Kiss B."/>
            <person name="Kocsube S."/>
            <person name="Kotiranta H."/>
            <person name="LaButti K.M."/>
            <person name="Lechner B.E."/>
            <person name="Liimatainen K."/>
            <person name="Lipzen A."/>
            <person name="Lukacs Z."/>
            <person name="Mihaltcheva S."/>
            <person name="Morgado L.N."/>
            <person name="Niskanen T."/>
            <person name="Noordeloos M.E."/>
            <person name="Ohm R.A."/>
            <person name="Ortiz-Santana B."/>
            <person name="Ovrebo C."/>
            <person name="Racz N."/>
            <person name="Riley R."/>
            <person name="Savchenko A."/>
            <person name="Shiryaev A."/>
            <person name="Soop K."/>
            <person name="Spirin V."/>
            <person name="Szebenyi C."/>
            <person name="Tomsovsky M."/>
            <person name="Tulloss R.E."/>
            <person name="Uehling J."/>
            <person name="Grigoriev I.V."/>
            <person name="Vagvolgyi C."/>
            <person name="Papp T."/>
            <person name="Martin F.M."/>
            <person name="Miettinen O."/>
            <person name="Hibbett D.S."/>
            <person name="Nagy L.G."/>
        </authorList>
    </citation>
    <scope>NUCLEOTIDE SEQUENCE [LARGE SCALE GENOMIC DNA]</scope>
    <source>
        <strain evidence="1 2">CBS 962.96</strain>
    </source>
</reference>